<evidence type="ECO:0000313" key="5">
    <source>
        <dbReference type="EMBL" id="GFJ78540.1"/>
    </source>
</evidence>
<comment type="caution">
    <text evidence="5">The sequence shown here is derived from an EMBL/GenBank/DDBJ whole genome shotgun (WGS) entry which is preliminary data.</text>
</comment>
<dbReference type="EMBL" id="BLPF01000001">
    <property type="protein sequence ID" value="GFJ78540.1"/>
    <property type="molecule type" value="Genomic_DNA"/>
</dbReference>
<dbReference type="Gene3D" id="3.40.50.2300">
    <property type="match status" value="2"/>
</dbReference>
<gene>
    <name evidence="5" type="ORF">Phou_027200</name>
</gene>
<dbReference type="PANTHER" id="PTHR30146">
    <property type="entry name" value="LACI-RELATED TRANSCRIPTIONAL REPRESSOR"/>
    <property type="match status" value="1"/>
</dbReference>
<dbReference type="AlphaFoldDB" id="A0A6V8K4S8"/>
<proteinExistence type="predicted"/>
<feature type="domain" description="Transcriptional regulator LacI/GalR-like sensor" evidence="4">
    <location>
        <begin position="80"/>
        <end position="244"/>
    </location>
</feature>
<keyword evidence="1" id="KW-0805">Transcription regulation</keyword>
<dbReference type="Pfam" id="PF13377">
    <property type="entry name" value="Peripla_BP_3"/>
    <property type="match status" value="1"/>
</dbReference>
<organism evidence="5 6">
    <name type="scientific">Phytohabitans houttuyneae</name>
    <dbReference type="NCBI Taxonomy" id="1076126"/>
    <lineage>
        <taxon>Bacteria</taxon>
        <taxon>Bacillati</taxon>
        <taxon>Actinomycetota</taxon>
        <taxon>Actinomycetes</taxon>
        <taxon>Micromonosporales</taxon>
        <taxon>Micromonosporaceae</taxon>
    </lineage>
</organism>
<accession>A0A6V8K4S8</accession>
<dbReference type="SUPFAM" id="SSF53822">
    <property type="entry name" value="Periplasmic binding protein-like I"/>
    <property type="match status" value="1"/>
</dbReference>
<evidence type="ECO:0000256" key="1">
    <source>
        <dbReference type="ARBA" id="ARBA00023015"/>
    </source>
</evidence>
<reference evidence="5 6" key="1">
    <citation type="submission" date="2020-03" db="EMBL/GenBank/DDBJ databases">
        <title>Whole genome shotgun sequence of Phytohabitans houttuyneae NBRC 108639.</title>
        <authorList>
            <person name="Komaki H."/>
            <person name="Tamura T."/>
        </authorList>
    </citation>
    <scope>NUCLEOTIDE SEQUENCE [LARGE SCALE GENOMIC DNA]</scope>
    <source>
        <strain evidence="5 6">NBRC 108639</strain>
    </source>
</reference>
<dbReference type="InterPro" id="IPR046335">
    <property type="entry name" value="LacI/GalR-like_sensor"/>
</dbReference>
<dbReference type="Proteomes" id="UP000482800">
    <property type="component" value="Unassembled WGS sequence"/>
</dbReference>
<dbReference type="InterPro" id="IPR028082">
    <property type="entry name" value="Peripla_BP_I"/>
</dbReference>
<dbReference type="PANTHER" id="PTHR30146:SF109">
    <property type="entry name" value="HTH-TYPE TRANSCRIPTIONAL REGULATOR GALS"/>
    <property type="match status" value="1"/>
</dbReference>
<keyword evidence="2" id="KW-0238">DNA-binding</keyword>
<reference evidence="5 6" key="2">
    <citation type="submission" date="2020-03" db="EMBL/GenBank/DDBJ databases">
        <authorList>
            <person name="Ichikawa N."/>
            <person name="Kimura A."/>
            <person name="Kitahashi Y."/>
            <person name="Uohara A."/>
        </authorList>
    </citation>
    <scope>NUCLEOTIDE SEQUENCE [LARGE SCALE GENOMIC DNA]</scope>
    <source>
        <strain evidence="5 6">NBRC 108639</strain>
    </source>
</reference>
<evidence type="ECO:0000256" key="2">
    <source>
        <dbReference type="ARBA" id="ARBA00023125"/>
    </source>
</evidence>
<sequence>MAVIFCNSDGDLTKENAYLDLLEEQRVQGVLITPIDDASERLHRLRDRGVRVVLLDRRSAEADLCSVSVNDRLGGELAMRHLVESGHRRIAFVGGPHRLEQVRDRYDGAIQALADAGLGEQHLRRYDTPALTVAAGRDAAARVLGQPRGSRATAVFCANDLLALGVLQVLTRQQVRVPDDIALVGYDDIDFAAAAAVPLSSVRQPRQRLGQTAATLLLDEANTPETHEHQQVVFEPELVVRESSQRILTED</sequence>
<protein>
    <recommendedName>
        <fullName evidence="4">Transcriptional regulator LacI/GalR-like sensor domain-containing protein</fullName>
    </recommendedName>
</protein>
<evidence type="ECO:0000256" key="3">
    <source>
        <dbReference type="ARBA" id="ARBA00023163"/>
    </source>
</evidence>
<dbReference type="CDD" id="cd06293">
    <property type="entry name" value="PBP1_LacI-like"/>
    <property type="match status" value="1"/>
</dbReference>
<evidence type="ECO:0000259" key="4">
    <source>
        <dbReference type="Pfam" id="PF13377"/>
    </source>
</evidence>
<keyword evidence="3" id="KW-0804">Transcription</keyword>
<dbReference type="GO" id="GO:0003700">
    <property type="term" value="F:DNA-binding transcription factor activity"/>
    <property type="evidence" value="ECO:0007669"/>
    <property type="project" value="TreeGrafter"/>
</dbReference>
<evidence type="ECO:0000313" key="6">
    <source>
        <dbReference type="Proteomes" id="UP000482800"/>
    </source>
</evidence>
<keyword evidence="6" id="KW-1185">Reference proteome</keyword>
<dbReference type="GO" id="GO:0000976">
    <property type="term" value="F:transcription cis-regulatory region binding"/>
    <property type="evidence" value="ECO:0007669"/>
    <property type="project" value="TreeGrafter"/>
</dbReference>
<name>A0A6V8K4S8_9ACTN</name>